<dbReference type="AlphaFoldDB" id="A0A4Y2I587"/>
<keyword evidence="2" id="KW-1185">Reference proteome</keyword>
<sequence>MEAFAKLDLILSLEKRIVAIRSLSFCWRVRQLRRYTAPPFLGIKKSQNKNFSVLEKVHLERGPRSREATVSAFPIVRVVASVFYPAPSCLLFPTGKGRRAKLLLRATLFFDEQVLTCDERLLAGSAVGSGSTLRTPSLKAVQRVWVFELVALSSNSGRARLVTGCLENDELG</sequence>
<organism evidence="1 2">
    <name type="scientific">Araneus ventricosus</name>
    <name type="common">Orbweaver spider</name>
    <name type="synonym">Epeira ventricosa</name>
    <dbReference type="NCBI Taxonomy" id="182803"/>
    <lineage>
        <taxon>Eukaryota</taxon>
        <taxon>Metazoa</taxon>
        <taxon>Ecdysozoa</taxon>
        <taxon>Arthropoda</taxon>
        <taxon>Chelicerata</taxon>
        <taxon>Arachnida</taxon>
        <taxon>Araneae</taxon>
        <taxon>Araneomorphae</taxon>
        <taxon>Entelegynae</taxon>
        <taxon>Araneoidea</taxon>
        <taxon>Araneidae</taxon>
        <taxon>Araneus</taxon>
    </lineage>
</organism>
<dbReference type="Proteomes" id="UP000499080">
    <property type="component" value="Unassembled WGS sequence"/>
</dbReference>
<proteinExistence type="predicted"/>
<dbReference type="EMBL" id="BGPR01002397">
    <property type="protein sequence ID" value="GBM72745.1"/>
    <property type="molecule type" value="Genomic_DNA"/>
</dbReference>
<evidence type="ECO:0000313" key="2">
    <source>
        <dbReference type="Proteomes" id="UP000499080"/>
    </source>
</evidence>
<protein>
    <submittedName>
        <fullName evidence="1">Uncharacterized protein</fullName>
    </submittedName>
</protein>
<name>A0A4Y2I587_ARAVE</name>
<reference evidence="1 2" key="1">
    <citation type="journal article" date="2019" name="Sci. Rep.">
        <title>Orb-weaving spider Araneus ventricosus genome elucidates the spidroin gene catalogue.</title>
        <authorList>
            <person name="Kono N."/>
            <person name="Nakamura H."/>
            <person name="Ohtoshi R."/>
            <person name="Moran D.A.P."/>
            <person name="Shinohara A."/>
            <person name="Yoshida Y."/>
            <person name="Fujiwara M."/>
            <person name="Mori M."/>
            <person name="Tomita M."/>
            <person name="Arakawa K."/>
        </authorList>
    </citation>
    <scope>NUCLEOTIDE SEQUENCE [LARGE SCALE GENOMIC DNA]</scope>
</reference>
<accession>A0A4Y2I587</accession>
<evidence type="ECO:0000313" key="1">
    <source>
        <dbReference type="EMBL" id="GBM72745.1"/>
    </source>
</evidence>
<comment type="caution">
    <text evidence="1">The sequence shown here is derived from an EMBL/GenBank/DDBJ whole genome shotgun (WGS) entry which is preliminary data.</text>
</comment>
<gene>
    <name evidence="1" type="ORF">AVEN_162527_1</name>
</gene>